<dbReference type="EMBL" id="AP024355">
    <property type="protein sequence ID" value="BCR05534.1"/>
    <property type="molecule type" value="Genomic_DNA"/>
</dbReference>
<gene>
    <name evidence="1" type="ORF">DESUT3_26030</name>
</gene>
<name>A0ABN6DZY5_9BACT</name>
<evidence type="ECO:0000313" key="2">
    <source>
        <dbReference type="Proteomes" id="UP001319827"/>
    </source>
</evidence>
<dbReference type="Pfam" id="PF11225">
    <property type="entry name" value="DUF3024"/>
    <property type="match status" value="1"/>
</dbReference>
<dbReference type="RefSeq" id="WP_221248954.1">
    <property type="nucleotide sequence ID" value="NZ_AP024355.1"/>
</dbReference>
<reference evidence="1 2" key="2">
    <citation type="journal article" date="2021" name="Int. J. Syst. Evol. Microbiol.">
        <title>Isolation and Polyphasic Characterization of Desulfuromonas versatilis sp. Nov., an Electrogenic Bacteria Capable of Versatile Metabolism Isolated from a Graphene Oxide-Reducing Enrichment Culture.</title>
        <authorList>
            <person name="Xie L."/>
            <person name="Yoshida N."/>
            <person name="Ishii S."/>
            <person name="Meng L."/>
        </authorList>
    </citation>
    <scope>NUCLEOTIDE SEQUENCE [LARGE SCALE GENOMIC DNA]</scope>
    <source>
        <strain evidence="1 2">NIT-T3</strain>
    </source>
</reference>
<keyword evidence="2" id="KW-1185">Reference proteome</keyword>
<dbReference type="InterPro" id="IPR021388">
    <property type="entry name" value="DUF3024"/>
</dbReference>
<evidence type="ECO:0008006" key="3">
    <source>
        <dbReference type="Google" id="ProtNLM"/>
    </source>
</evidence>
<dbReference type="Proteomes" id="UP001319827">
    <property type="component" value="Chromosome"/>
</dbReference>
<sequence>MPLPPLVKQLVEKKLSAYCQKKIPNHLHNEIRLSFKFRGNTITLFESRPAFRMPEKWVEISVAQFRYDTEENLWALYCADRNSRWHPDMNIDPVKNFDRLLQEIDQDSTGIYWG</sequence>
<reference evidence="1 2" key="1">
    <citation type="journal article" date="2016" name="C (Basel)">
        <title>Selective Growth of and Electricity Production by Marine Exoelectrogenic Bacteria in Self-Aggregated Hydrogel of Microbially Reduced Graphene Oxide.</title>
        <authorList>
            <person name="Yoshida N."/>
            <person name="Goto Y."/>
            <person name="Miyata Y."/>
        </authorList>
    </citation>
    <scope>NUCLEOTIDE SEQUENCE [LARGE SCALE GENOMIC DNA]</scope>
    <source>
        <strain evidence="1 2">NIT-T3</strain>
    </source>
</reference>
<organism evidence="1 2">
    <name type="scientific">Desulfuromonas versatilis</name>
    <dbReference type="NCBI Taxonomy" id="2802975"/>
    <lineage>
        <taxon>Bacteria</taxon>
        <taxon>Pseudomonadati</taxon>
        <taxon>Thermodesulfobacteriota</taxon>
        <taxon>Desulfuromonadia</taxon>
        <taxon>Desulfuromonadales</taxon>
        <taxon>Desulfuromonadaceae</taxon>
        <taxon>Desulfuromonas</taxon>
    </lineage>
</organism>
<evidence type="ECO:0000313" key="1">
    <source>
        <dbReference type="EMBL" id="BCR05534.1"/>
    </source>
</evidence>
<accession>A0ABN6DZY5</accession>
<protein>
    <recommendedName>
        <fullName evidence="3">DUF3024 domain-containing protein</fullName>
    </recommendedName>
</protein>
<proteinExistence type="predicted"/>